<evidence type="ECO:0000259" key="3">
    <source>
        <dbReference type="Pfam" id="PF08881"/>
    </source>
</evidence>
<organism evidence="4 5">
    <name type="scientific">Podospora australis</name>
    <dbReference type="NCBI Taxonomy" id="1536484"/>
    <lineage>
        <taxon>Eukaryota</taxon>
        <taxon>Fungi</taxon>
        <taxon>Dikarya</taxon>
        <taxon>Ascomycota</taxon>
        <taxon>Pezizomycotina</taxon>
        <taxon>Sordariomycetes</taxon>
        <taxon>Sordariomycetidae</taxon>
        <taxon>Sordariales</taxon>
        <taxon>Podosporaceae</taxon>
        <taxon>Podospora</taxon>
    </lineage>
</organism>
<sequence>MFINIFSILLRSPVFVQGFPVQARDNSTNGHCAFQVVLPETAGQSKGWLVARCAPKNSEYSKLDLNHCFKNENGDLHLGPGAPSPLSAQSLAIHHPGNSSTPSLTGGFHKYCPESWIIMGNNNHYGYLAASCSDNAGAKPRAQPQPLPRQQEWGTVVWHKDGNEIDS</sequence>
<reference evidence="4" key="2">
    <citation type="submission" date="2023-05" db="EMBL/GenBank/DDBJ databases">
        <authorList>
            <consortium name="Lawrence Berkeley National Laboratory"/>
            <person name="Steindorff A."/>
            <person name="Hensen N."/>
            <person name="Bonometti L."/>
            <person name="Westerberg I."/>
            <person name="Brannstrom I.O."/>
            <person name="Guillou S."/>
            <person name="Cros-Aarteil S."/>
            <person name="Calhoun S."/>
            <person name="Haridas S."/>
            <person name="Kuo A."/>
            <person name="Mondo S."/>
            <person name="Pangilinan J."/>
            <person name="Riley R."/>
            <person name="Labutti K."/>
            <person name="Andreopoulos B."/>
            <person name="Lipzen A."/>
            <person name="Chen C."/>
            <person name="Yanf M."/>
            <person name="Daum C."/>
            <person name="Ng V."/>
            <person name="Clum A."/>
            <person name="Ohm R."/>
            <person name="Martin F."/>
            <person name="Silar P."/>
            <person name="Natvig D."/>
            <person name="Lalanne C."/>
            <person name="Gautier V."/>
            <person name="Ament-Velasquez S.L."/>
            <person name="Kruys A."/>
            <person name="Hutchinson M.I."/>
            <person name="Powell A.J."/>
            <person name="Barry K."/>
            <person name="Miller A.N."/>
            <person name="Grigoriev I.V."/>
            <person name="Debuchy R."/>
            <person name="Gladieux P."/>
            <person name="Thoren M.H."/>
            <person name="Johannesson H."/>
        </authorList>
    </citation>
    <scope>NUCLEOTIDE SEQUENCE</scope>
    <source>
        <strain evidence="4">PSN309</strain>
    </source>
</reference>
<dbReference type="AlphaFoldDB" id="A0AAN7AMK1"/>
<dbReference type="InterPro" id="IPR011058">
    <property type="entry name" value="Cyanovirin-N"/>
</dbReference>
<evidence type="ECO:0000313" key="4">
    <source>
        <dbReference type="EMBL" id="KAK4192234.1"/>
    </source>
</evidence>
<comment type="caution">
    <text evidence="4">The sequence shown here is derived from an EMBL/GenBank/DDBJ whole genome shotgun (WGS) entry which is preliminary data.</text>
</comment>
<evidence type="ECO:0000256" key="2">
    <source>
        <dbReference type="SAM" id="SignalP"/>
    </source>
</evidence>
<feature type="signal peptide" evidence="2">
    <location>
        <begin position="1"/>
        <end position="18"/>
    </location>
</feature>
<dbReference type="EMBL" id="MU864355">
    <property type="protein sequence ID" value="KAK4192234.1"/>
    <property type="molecule type" value="Genomic_DNA"/>
</dbReference>
<evidence type="ECO:0000256" key="1">
    <source>
        <dbReference type="SAM" id="MobiDB-lite"/>
    </source>
</evidence>
<gene>
    <name evidence="4" type="ORF">QBC35DRAFT_447545</name>
</gene>
<feature type="compositionally biased region" description="Low complexity" evidence="1">
    <location>
        <begin position="140"/>
        <end position="151"/>
    </location>
</feature>
<dbReference type="SUPFAM" id="SSF51322">
    <property type="entry name" value="Cyanovirin-N"/>
    <property type="match status" value="1"/>
</dbReference>
<reference evidence="4" key="1">
    <citation type="journal article" date="2023" name="Mol. Phylogenet. Evol.">
        <title>Genome-scale phylogeny and comparative genomics of the fungal order Sordariales.</title>
        <authorList>
            <person name="Hensen N."/>
            <person name="Bonometti L."/>
            <person name="Westerberg I."/>
            <person name="Brannstrom I.O."/>
            <person name="Guillou S."/>
            <person name="Cros-Aarteil S."/>
            <person name="Calhoun S."/>
            <person name="Haridas S."/>
            <person name="Kuo A."/>
            <person name="Mondo S."/>
            <person name="Pangilinan J."/>
            <person name="Riley R."/>
            <person name="LaButti K."/>
            <person name="Andreopoulos B."/>
            <person name="Lipzen A."/>
            <person name="Chen C."/>
            <person name="Yan M."/>
            <person name="Daum C."/>
            <person name="Ng V."/>
            <person name="Clum A."/>
            <person name="Steindorff A."/>
            <person name="Ohm R.A."/>
            <person name="Martin F."/>
            <person name="Silar P."/>
            <person name="Natvig D.O."/>
            <person name="Lalanne C."/>
            <person name="Gautier V."/>
            <person name="Ament-Velasquez S.L."/>
            <person name="Kruys A."/>
            <person name="Hutchinson M.I."/>
            <person name="Powell A.J."/>
            <person name="Barry K."/>
            <person name="Miller A.N."/>
            <person name="Grigoriev I.V."/>
            <person name="Debuchy R."/>
            <person name="Gladieux P."/>
            <person name="Hiltunen Thoren M."/>
            <person name="Johannesson H."/>
        </authorList>
    </citation>
    <scope>NUCLEOTIDE SEQUENCE</scope>
    <source>
        <strain evidence="4">PSN309</strain>
    </source>
</reference>
<protein>
    <recommendedName>
        <fullName evidence="3">Cyanovirin-N domain-containing protein</fullName>
    </recommendedName>
</protein>
<keyword evidence="5" id="KW-1185">Reference proteome</keyword>
<dbReference type="Pfam" id="PF08881">
    <property type="entry name" value="CVNH"/>
    <property type="match status" value="1"/>
</dbReference>
<feature type="region of interest" description="Disordered" evidence="1">
    <location>
        <begin position="136"/>
        <end position="167"/>
    </location>
</feature>
<feature type="domain" description="Cyanovirin-N" evidence="3">
    <location>
        <begin position="45"/>
        <end position="139"/>
    </location>
</feature>
<feature type="compositionally biased region" description="Basic and acidic residues" evidence="1">
    <location>
        <begin position="158"/>
        <end position="167"/>
    </location>
</feature>
<dbReference type="Gene3D" id="2.30.60.10">
    <property type="entry name" value="Cyanovirin-N"/>
    <property type="match status" value="1"/>
</dbReference>
<evidence type="ECO:0000313" key="5">
    <source>
        <dbReference type="Proteomes" id="UP001302126"/>
    </source>
</evidence>
<keyword evidence="2" id="KW-0732">Signal</keyword>
<name>A0AAN7AMK1_9PEZI</name>
<dbReference type="Proteomes" id="UP001302126">
    <property type="component" value="Unassembled WGS sequence"/>
</dbReference>
<proteinExistence type="predicted"/>
<dbReference type="InterPro" id="IPR036673">
    <property type="entry name" value="Cyanovirin-N_sf"/>
</dbReference>
<accession>A0AAN7AMK1</accession>
<feature type="chain" id="PRO_5042837217" description="Cyanovirin-N domain-containing protein" evidence="2">
    <location>
        <begin position="19"/>
        <end position="167"/>
    </location>
</feature>